<organism evidence="6 7">
    <name type="scientific">Pyxidicoccus parkwayensis</name>
    <dbReference type="NCBI Taxonomy" id="2813578"/>
    <lineage>
        <taxon>Bacteria</taxon>
        <taxon>Pseudomonadati</taxon>
        <taxon>Myxococcota</taxon>
        <taxon>Myxococcia</taxon>
        <taxon>Myxococcales</taxon>
        <taxon>Cystobacterineae</taxon>
        <taxon>Myxococcaceae</taxon>
        <taxon>Pyxidicoccus</taxon>
    </lineage>
</organism>
<dbReference type="InterPro" id="IPR001242">
    <property type="entry name" value="Condensation_dom"/>
</dbReference>
<dbReference type="Pfam" id="PF00550">
    <property type="entry name" value="PP-binding"/>
    <property type="match status" value="7"/>
</dbReference>
<dbReference type="Gene3D" id="3.40.50.1820">
    <property type="entry name" value="alpha/beta hydrolase"/>
    <property type="match status" value="1"/>
</dbReference>
<dbReference type="NCBIfam" id="NF003417">
    <property type="entry name" value="PRK04813.1"/>
    <property type="match status" value="7"/>
</dbReference>
<dbReference type="Gene3D" id="1.10.1200.10">
    <property type="entry name" value="ACP-like"/>
    <property type="match status" value="7"/>
</dbReference>
<dbReference type="SUPFAM" id="SSF56801">
    <property type="entry name" value="Acetyl-CoA synthetase-like"/>
    <property type="match status" value="7"/>
</dbReference>
<dbReference type="PANTHER" id="PTHR45527">
    <property type="entry name" value="NONRIBOSOMAL PEPTIDE SYNTHETASE"/>
    <property type="match status" value="1"/>
</dbReference>
<evidence type="ECO:0000256" key="4">
    <source>
        <dbReference type="SAM" id="MobiDB-lite"/>
    </source>
</evidence>
<dbReference type="Proteomes" id="UP000662747">
    <property type="component" value="Chromosome"/>
</dbReference>
<dbReference type="RefSeq" id="WP_206720402.1">
    <property type="nucleotide sequence ID" value="NZ_CP071090.1"/>
</dbReference>
<protein>
    <submittedName>
        <fullName evidence="6">Non-ribosomal peptide synthase/polyketide synthase</fullName>
    </submittedName>
</protein>
<comment type="cofactor">
    <cofactor evidence="1">
        <name>pantetheine 4'-phosphate</name>
        <dbReference type="ChEBI" id="CHEBI:47942"/>
    </cofactor>
</comment>
<dbReference type="CDD" id="cd17646">
    <property type="entry name" value="A_NRPS_AB3403-like"/>
    <property type="match status" value="1"/>
</dbReference>
<dbReference type="InterPro" id="IPR029058">
    <property type="entry name" value="AB_hydrolase_fold"/>
</dbReference>
<dbReference type="InterPro" id="IPR020845">
    <property type="entry name" value="AMP-binding_CS"/>
</dbReference>
<feature type="domain" description="Carrier" evidence="5">
    <location>
        <begin position="983"/>
        <end position="1058"/>
    </location>
</feature>
<dbReference type="CDD" id="cd19531">
    <property type="entry name" value="LCL_NRPS-like"/>
    <property type="match status" value="7"/>
</dbReference>
<dbReference type="Pfam" id="PF00668">
    <property type="entry name" value="Condensation"/>
    <property type="match status" value="7"/>
</dbReference>
<dbReference type="CDD" id="cd12117">
    <property type="entry name" value="A_NRPS_Srf_like"/>
    <property type="match status" value="1"/>
</dbReference>
<dbReference type="InterPro" id="IPR000873">
    <property type="entry name" value="AMP-dep_synth/lig_dom"/>
</dbReference>
<feature type="region of interest" description="Disordered" evidence="4">
    <location>
        <begin position="2020"/>
        <end position="2040"/>
    </location>
</feature>
<feature type="compositionally biased region" description="Low complexity" evidence="4">
    <location>
        <begin position="2025"/>
        <end position="2035"/>
    </location>
</feature>
<proteinExistence type="predicted"/>
<dbReference type="InterPro" id="IPR020806">
    <property type="entry name" value="PKS_PP-bd"/>
</dbReference>
<evidence type="ECO:0000256" key="1">
    <source>
        <dbReference type="ARBA" id="ARBA00001957"/>
    </source>
</evidence>
<gene>
    <name evidence="6" type="ORF">JY651_26005</name>
</gene>
<feature type="domain" description="Carrier" evidence="5">
    <location>
        <begin position="3099"/>
        <end position="3174"/>
    </location>
</feature>
<feature type="domain" description="Carrier" evidence="5">
    <location>
        <begin position="5223"/>
        <end position="5298"/>
    </location>
</feature>
<dbReference type="Gene3D" id="3.40.50.980">
    <property type="match status" value="12"/>
</dbReference>
<dbReference type="EMBL" id="CP071090">
    <property type="protein sequence ID" value="QSQ18814.1"/>
    <property type="molecule type" value="Genomic_DNA"/>
</dbReference>
<keyword evidence="2" id="KW-0596">Phosphopantetheine</keyword>
<dbReference type="InterPro" id="IPR006162">
    <property type="entry name" value="Ppantetheine_attach_site"/>
</dbReference>
<dbReference type="NCBIfam" id="TIGR01733">
    <property type="entry name" value="AA-adenyl-dom"/>
    <property type="match status" value="6"/>
</dbReference>
<dbReference type="InterPro" id="IPR025110">
    <property type="entry name" value="AMP-bd_C"/>
</dbReference>
<feature type="region of interest" description="Disordered" evidence="4">
    <location>
        <begin position="4133"/>
        <end position="4153"/>
    </location>
</feature>
<dbReference type="InterPro" id="IPR001031">
    <property type="entry name" value="Thioesterase"/>
</dbReference>
<feature type="compositionally biased region" description="Low complexity" evidence="4">
    <location>
        <begin position="3084"/>
        <end position="3096"/>
    </location>
</feature>
<dbReference type="Pfam" id="PF00975">
    <property type="entry name" value="Thioesterase"/>
    <property type="match status" value="1"/>
</dbReference>
<dbReference type="SUPFAM" id="SSF47336">
    <property type="entry name" value="ACP-like"/>
    <property type="match status" value="7"/>
</dbReference>
<dbReference type="Gene3D" id="3.30.300.30">
    <property type="match status" value="6"/>
</dbReference>
<keyword evidence="3" id="KW-0597">Phosphoprotein</keyword>
<feature type="domain" description="Carrier" evidence="5">
    <location>
        <begin position="6280"/>
        <end position="6355"/>
    </location>
</feature>
<sequence length="7283" mass="793952">MALTPEQKRARLAELLRDKARQSRRAPVSFSQERMWLQERLEPGSAALNSPTAVRLSGELDVDALRSALQELVHRHEALRTTFVEQHGRLFQQIAPVLDVELPVIDVRDGREAEAWRRLHVDARQPFDLEKGPLLRAVLYRWDSREHLLLLNLHHIISDGWTMGVLVKELGALYPTLAAGQPASLPPLPLQYADFASWQRDWLRGETLDTQLGYWREQLDPGAVLELPTDRPRTADTSARGARQTRLLPPELLESLRLLALSEGRTLFTLLLSAWQVLLSRYSGQDDVVVGSPVAGRNRAELEGLVGLFVNTLALRADLSGDPSFRELLARVHEKVLGAFAHQDLPFEKLVEALRPERRVGVSPLFQVLFALQNAPQPPLDVPGLRMEAQPVDSGAAQVDLTLLAAELPQGLRTALVYRTDLFDDATATRLLEHFHTLLEGIAAHPERRLSELPLLSGAERQQVLVDWNATTAEYPRASTLPEVFAQVVARFPDKVAVELGDAKLSYRQLDERANQLAWHLREAGVSTDSRVAIAVERSVELVVALVAILKAGGAYVPLDPSYPRERLAAMVEDARPRVLVTTRALLEELPREGLSPVVLEDVSLSTRPTFAPPQAALPDSLAYIDFTSGSTGRPKGVGTPHAAVLRTVFGVDYARFGPEETFLLLAPVSFDASTLELWGALLHGSRLVVMPPQPPSLEELGQVLQRTGVTTLWLTSGLFTQMVDGYLEGLRTVKQLLTGGDVVSALHVRRVLETLRIPVTNGYGPTESTVFATAFRMTDAARVGTSLPIGRPLGNTRVYVLDVHGQPVPVGVPGELFIGGDGLARGYVEQPALTAERFVPDAFSDIPGARLYRTGDKVRWSADGTLEFLGRLDAQVKLRGFRIELPEIEAALQSHPGVREAVAVVREDVPGDKRLVGYVVASEPLDTAALRAHLKQRLPDYMVPSALVRMDAFPLTANAKVNRRALPAPDAASSVPAQAYVAPRTVTEERLAALWTEVLRVPRVGALDNFFELGGHSLLATQVASRIRTTFRVELSLRTLFAEPTLEALAARIDSVRGSTSSEGPVHAITPVPRTGPLPLSFAQQRLWFIDQLEPGGATYNMPTFVRLEGALDVAALRHGLTELVKRHESLRTVFRQEEGQPRQLILSDVELPLTVVDLSGLSSEAARAALQQQLREDTLRSFDLANGPLIRAGLWRLSASEHVLALNMHHIVSDGWSMGVLVREVAALYEASLQGRPSPLPPLPLQYADYAVWQRQWLQGPVLEAQLAWWRQQLAGAPQALELPTDKPRPAMPAYRGAQVPVVLPSDVAQRLKALCQQEGATPFMALLATFQVLLSRYSGQQDISVGSPIAGRQRGELEGLIGFFVNTLVMRARLEERATFRDLLRQVKEMALGAYAHQDVPFERLVEVLQPTRDLSRSPLFQALFALQNAPATSPRMEGLTLHTLEVELSTAKFELELILTETADGYRGTLRYDADLFEQGTASRIAEHYRVLLEGLLASTEQPVESIPLLTPHERHQLLVEFNDTRTVLQRSVIPALVAAQVARTPNATALVVGTERFTYSQLDARANQLAHHLQAFGVGPEVRVAVCMERTADLVVSLLAVLKAGGAYVPLDPAYPRGRLDYTLSDSGAQLLLSHQSLLSSLQLDTQGLRTVCLDALPSSFARLPASAPECRAVPDNLSHVIYTSGSTGRPKGVAISHASSTAFLDWSLRTFSREQFAGTLAATSICFDLSVFELFAPLSCGGTILLAANALELASLPAASKVTLVNTVPSAVAELLRLGAIPPSVTTVNLAGEALPGTLVRGLYATGTVKHVFNLYGPTEDTTYSTFTRVPEGPGEPTIGVPLPETSGYILTPSLQLQPIGVPGELYLSGAGLARGYLGRPDLTSERFVADPFSTTPGARMYRTGDLVRWRADGQLDYLGRIDHQVKVRGFRIELGEIESGLRSHPSVQGAVVMARQDSPGGDKRLVAYVVPAEGQKIEVEVLRRHLRQHVPDFMVPSAFVALDSFPLNPNGKVDRKALPAPESAASSSDETYVAPRTPTEELLATLWSQVLGVPRVGSEDNFFALGGHSLLATQLVSRIRSTLGVALPLRELFKTPVLSALARAVDAARLSSQGLQEVPDLVPAPRTEVLPLSFAQHRLWFIDQLEPGTVTYNMPFALRLEGVPDVAGLQKSLSDVVRRHESLRTTFASRDGEPEQLIHPPATLPLPVVDLSGLPASARQAEARRLAAEEALRPFDLSKGPLLRATLLSLGEKEHLLLLTMHHIVSDGWSMGVLVREFCALYAAHVDGTAARLPPMPVQYADFAMWQRGWLRDAALETRLDYWKRQLAGAPALLELPTDKPRPSVPKYRGARKPFALGEQLSKSLGALCRREGVTPFMTLLAAFQVLLARYSGQDDIVVGSPIAGRNRAETEGLIGFFANTLALRTRIAPRASFATLLRGVKETTLAAYEHQDVPFEKLVEELKPERSLSHSPIFQVMFGLQNMPMGRLELPGLSLQSVPEENIHSRFDLSLFMVEEPTGFVGALDYDIDLFDEATAARLLEHYRVLLEGLLTSTELPVESIPLLTPHEHHQLLVEFNDTRTVLQRSVIPALVSAQVARTPNATALVVGTERFTYSQLDARANQLAHYLQSFGVGPEVRVAVCMERTADLVVSLLAVLKAGGAYVPLDPAYPRGRLDYTLSDSGAQLLLSHQSLLSSLQLDTQGLRTVCLDALPSSFARLPASAPECRAVPENLSHVIYTSGSTGRPKGVAISHASSTAFLDWSLRTFSREQFAGTLAATSICFDLSVFELFAPLSCGGTILLAANALELASLPAASKVTLVNTVPSAVAELLRLGAIPPSVTTVNLAGEALPGTLVRGLYATGTVKHVFNLYGPTEDTTYSTFTRVPEGPGEPTIGVPLPETSGYILTPSLQLQPIGVPGELYLSGAGLARGYLGRPDLTSERFVADPFSTTPGARMYRTGDLVRWRADGQLDYLGRIDHQVKVRGFRIELGEIESGLRSHPSVQGAVVMAREDSPGGDKRLVAYVVPAEGQKIEVEVLRRHLRQHVPDFMVPSAFVALDSFPLNPNGKVDRKALPAPESAASSSDEAYVAPRTPTEEQLAGLFAQVLRVQRVGATDNFFELGGHSLLATQLVSRVRTAFDVELPLRALFEAPTVARLAARIASVTSSHDAQTPSLVPMARTGGMPLSFAQQRLWFIDQLEPGSATYNMPAFVRLEGSLDVAALQRGLTELVQRHEALRTVFTQRNGQPLQIILPPTTLVLNTVDLSSLAPETTREALEQQLRAEALRPFNLSTGPLIRAGLWKVSPSEHVLALNMHHIVSDGWSMGVLVREVAALYDAFSQGRPSPLPALPLQYADYAVWQRKWLQGAVLDGQLAWWRQHLSGLSNLELPTDKPRPPVQTYHGAEIPFALPKTVSESVKALCQREGVTPFMVLLAAFQVLLSRYSGQDDITVGSLIAGRQRGELEGLIGFFVNTLALRARVDGRASFASLLRQVKETALGAYAHQDVPFERLVEELQPTRDLSRSPLFQVLFVLQNAPVSATNVSGLTLRPNAVQSVTAKFDLELGLGETPEGFRGTLLYNTDLFEQGTAARIAEHYRVLLEGLLTSTEQPVESISLLTPHERHQLLVEFNDTRTVLQRSVIPALVAAQVARTPNATALVVGTERFTYSQLDERSNRLAHFLQSFGVGPEIRVAVCMERTADLVVSLLAVLKAGGAYVPLDPAYPRGRLDYTLSDSGAQLLLSHQSLLSSLQLDTQGLRTVCLDALPSSFARLPASAPECRAVPDNLSHVIYTSGSTGKPKGVAISHASSTAFLDWSLRTFSREQFAGTLAATSICFDLSVFELFAPLSCGGTILLAANALELASLPAASKVTLVNTVPSAVAELLRLGAIPPSVTTVNLAGEALPGTLVRGLYATGTVKHVFNLYGPTEDTTYSTFTRVPEGPGEPTIGVPLPETAGYILTPALQLQPVGVPGELYLSGAGLARGYLGRPDLTSERFVADPFSTTPGARMYRTGDLVRWRADGQLDYLGRIDHQVKVRGFRIELGEIESGLRSHPSVQGAVVMARQDSPGGDKRLVAYVVPAEGQKIEVEVLRRHLRQHVPDFMVPSAFVALDSFPLNPNGKVDRKALPAPESADSSSDETYVAPRTPTEKQLADLFAQVLRVQRVGVSDSFFALGGHSLLATQLISRIRSTLSIELPLRALFDAPTVAALAERIQTSQSAQDTQISVHTALGRDGEWPLSFAQQRLWLITQLDPDSPAYALPAVLRIRGVLTVAALSRAFTTVVERHESLRTVFVSRDGEPQQRILTASEFPLPVVDLSGVPAGERELRARKLISDETLRPFDLTRGPLVRALLFRLDTREHILIVTMHHIVSDRWSLGVLIREVATLYGAFTSGLEPRLPPLPLQYADYALWQRQWLQGEVLEKQLGYWRQQLSGAPPVLELPTDKPRPPVQSSRGAYVPVRLTKPQLDALTALCQREGATPFMALLVTWQALLARYSGQDDIVVGSPIAGRNRAETEGLIGFFVNTLVLRTRIGPRATFRELLAQVRATTLGAYEHQEMPFEKLVEELQPQRSLSHSPLFQVMFGLQNTPDAPVEIPAGPGSSGPLEIRAVSQDFESAKFDLSLDLAQTPDGLSGVLIYNTDLFEQPTVARLVEHFLVLLEGLLAQPEQPVASIPLLDAGERRQLRVDFQGRAEAYPRDVCLHTLIEAQVRRTPDAEAVRFEDQALTYAQLDARADQLAAYLRQLGVGREVLVGVCLERSLDMMVALLGVLKSGAAYVPLDPAYPRERLAGMLEDTAAPVLLTHRHFVNVLPAHASRVVCLDEDWASAIPPRSASPAPTASPDALAYVIFTSGSTGRPKGATNAHTGIVNRLLWMQQEYGLTSDDTVLQKTPFSFDVSVWEFFWPLMTGARLVFAKPGGHQDPAYLARLMDDARVTTAHFVPSMLQAFVEEPGLEKLTHLRRLICSGEALPAALVRRAHQRLPATEVHNLYGPTEAAVDVTYYACPRDDLARGVPIGRPVANTQIHILDGTGQPVPVGVAGELFIGGIQVGRGYWRRPELTAERFIPDPFSATPGARLYRTGDVARWRRDGTVEYVGRADFQVKLRGLRIELGEIESALRQQPQIHDTVVVAREDVPGDKRLVAYVVAREGSTVDAAELRTPLLKMLPEYMVPSAFVVLEALPLNPSGKVDRKALPAPDARAGVTAPWVAPRTASEQLIAGLISQLLRVERVGADDSFFALGGHSLLATQLASRLRAAFSVDLPLRVLFEAPTPATLARRIEALQQAKKPEVPTILPVPRTGPLPLSFAQQRLWFIDQLEPGSANYNMPAFVRLEGTLDVPALRRVLTELVQRHESLRTLFIQQEGHPLQFVLPYAELPVAVVDLSGLSPEGAREALEQQLREEALRPFNLATGPLIRAGVWKLGPTEHVLALNLHHIVSDGWSNGVLVREVAALYEAFLNGRPSPLPPLPLQYADYAVWQRQWMQGAVLKENLAWWRQRLEGAPSALELPTDKPRPAVQTFRGAQVPVSIPAEVSARLKSLSQQEGVTPFMVLLAAFQMLLSRYSGQDDVTVGSPIAGRQRGELEGLIGFFVNTLALRARVDGRASFLKLLTQVKEMALGAYEHQDVPFERLVEELQPTRDLSRSPLFQVLIVLQNAPTTAARVSGLTMRPYEVESVTSKFELELALMETPNGIQGSLLYNSDLFEEGTATRMVAHLGNLLRAAVDHPEQPVSSLPLMDEAERRRVLVEWNATAADFPSDACVHHLFSAQAARTPDALAVVSDAGSLTYAELDARSGLLAAHLRQLGVRADTLVALCMERSLELPVAVLGVLKAGGAYVPLDPAYPRERLAFMLQDTAAPVLVTQQHLLGLLPEGPAVVCVDTLPREGVMTEGVPVPPESAAYVIYTSGSTGRPKGAVISHRSLSNHAGWMRTAFDLGPGERALQLTSPSFDTSVAELFSALLSGSTLVMAPPDAQRDSRVLLDCLVRHGITVLQLVPSLLRVLLDEPGLSAATRLRCLIPGGEALTPDLPSRVREALPRVRLTNSYGPTEATIDATIWSVEADVSGPVVPIGRPISNTRTYVLDAHLHPVPPGVPGELYVGGEGVARGYLNRPHLTAERFVPDPFSTEPGARLYRTGDKVRWSADGTLVFVGRIDAQVKLRGQRIELGEIEAALQQQPGVRDAAVLVREDVPGQQRLVAYVVSATSGQALDTGALRAALQKQLPEYMVPSAFVLLEALPLTPNGKLDRKALPIPDSGATTEGFVAPRTPTEKGVADLMTSLLHVKRVGVDDSFFSLGGHSLLATQLVSRIRAAFRVELPLRAVFEAPTVAALAQRIASLQQGSTPRHEAPPLRPAPRTQALPLSFAQQRLWFIDQLEPGSSAYNVPTAVRLSGTLDVPALERALNALIERHESLRTTFGVQGGEAVQHIHPASATKLHVEDLSALSAESREATARRLAASEVGAPFDLVRGPLFRVSLVRLTAEEHVLLTTMHHIVSDGWSMSVLVRELAALYQAHASGQTPHLPPLPVQYADFTVWQRDWLRGEVLEAQLRYWKQQLGGAPHALELPTDRPRPAVQTSHGAAHLFTLSPELSQRLEALGQEHQSTLFMVLLAAWQTLLSRYSGQDDVVVGSPIAGRNRAETEGLIGFFVNTLALRSRLSSEDSFVSLLERVRETTLGAYAHQEVPFEKLVEVLQPGRDLSRPPLFQVMFALQNLPESELRLPGLKLSLVDAESHTAKFELTLAMTTTAHGLAGVVEYNTDLFNASTVERLAEHFRTLLGAITANPRQRLASLPLLSETEQRKLLREWSAASGATLPFGGTRAYVLDARGQPVPVGVVGELHVGGARSDLGQPGPAPERFVPDPFSDVPGARLYRTGELVRWREDGTLDFLGRADSKALPAPEASSTPEDAYVAPRTPTEERLAALWSEVLGVPRVGATDSFFSLGGHSLLAARMVARLQEATQTRLPLAILFQHSTVAALAHYLDTRRDAPAAATASNLVRLKQGQEGRRPLFLIHGGGGGVSAFADLARFLPADRPVYAFRAPGLDGGELPPASVEALARHYLPQLRAVQPHGPYLLGGWSFGGLVAHALAHQLQTEGEAVELLVMLDTPAPEATPSPEPDLVQQLATFGELLGLPWRALKLDVEKLEQLQGRERLGWLLEQLRHLPGGAPDLDVDETMRLFHVFERLFSAQRTYVPARYGGPVVLLRAAVATAPAVDLGWTQWLTQEPRVLEVSGDHFTMLQSPHLSTVAERLTELLLALERAAG</sequence>
<dbReference type="CDD" id="cd05930">
    <property type="entry name" value="A_NRPS"/>
    <property type="match status" value="1"/>
</dbReference>
<feature type="domain" description="Carrier" evidence="5">
    <location>
        <begin position="4154"/>
        <end position="4229"/>
    </location>
</feature>
<dbReference type="SUPFAM" id="SSF53474">
    <property type="entry name" value="alpha/beta-Hydrolases"/>
    <property type="match status" value="1"/>
</dbReference>
<dbReference type="Pfam" id="PF13193">
    <property type="entry name" value="AMP-binding_C"/>
    <property type="match status" value="6"/>
</dbReference>
<dbReference type="InterPro" id="IPR009081">
    <property type="entry name" value="PP-bd_ACP"/>
</dbReference>
<dbReference type="PROSITE" id="PS50075">
    <property type="entry name" value="CARRIER"/>
    <property type="match status" value="7"/>
</dbReference>
<dbReference type="PANTHER" id="PTHR45527:SF1">
    <property type="entry name" value="FATTY ACID SYNTHASE"/>
    <property type="match status" value="1"/>
</dbReference>
<dbReference type="InterPro" id="IPR010071">
    <property type="entry name" value="AA_adenyl_dom"/>
</dbReference>
<dbReference type="Pfam" id="PF00501">
    <property type="entry name" value="AMP-binding"/>
    <property type="match status" value="6"/>
</dbReference>
<dbReference type="NCBIfam" id="NF004282">
    <property type="entry name" value="PRK05691.1"/>
    <property type="match status" value="7"/>
</dbReference>
<dbReference type="InterPro" id="IPR020802">
    <property type="entry name" value="TesA-like"/>
</dbReference>
<dbReference type="Gene3D" id="3.30.559.10">
    <property type="entry name" value="Chloramphenicol acetyltransferase-like domain"/>
    <property type="match status" value="7"/>
</dbReference>
<keyword evidence="7" id="KW-1185">Reference proteome</keyword>
<feature type="domain" description="Carrier" evidence="5">
    <location>
        <begin position="6929"/>
        <end position="7004"/>
    </location>
</feature>
<evidence type="ECO:0000313" key="7">
    <source>
        <dbReference type="Proteomes" id="UP000662747"/>
    </source>
</evidence>
<accession>A0ABX7NMV6</accession>
<dbReference type="InterPro" id="IPR023213">
    <property type="entry name" value="CAT-like_dom_sf"/>
</dbReference>
<dbReference type="PROSITE" id="PS00012">
    <property type="entry name" value="PHOSPHOPANTETHEINE"/>
    <property type="match status" value="7"/>
</dbReference>
<dbReference type="Gene3D" id="3.30.559.30">
    <property type="entry name" value="Nonribosomal peptide synthetase, condensation domain"/>
    <property type="match status" value="7"/>
</dbReference>
<dbReference type="Gene3D" id="2.30.38.10">
    <property type="entry name" value="Luciferase, Domain 3"/>
    <property type="match status" value="7"/>
</dbReference>
<feature type="region of interest" description="Disordered" evidence="4">
    <location>
        <begin position="3078"/>
        <end position="3098"/>
    </location>
</feature>
<evidence type="ECO:0000313" key="6">
    <source>
        <dbReference type="EMBL" id="QSQ18814.1"/>
    </source>
</evidence>
<dbReference type="PROSITE" id="PS00455">
    <property type="entry name" value="AMP_BINDING"/>
    <property type="match status" value="6"/>
</dbReference>
<evidence type="ECO:0000256" key="3">
    <source>
        <dbReference type="ARBA" id="ARBA00022553"/>
    </source>
</evidence>
<dbReference type="InterPro" id="IPR045851">
    <property type="entry name" value="AMP-bd_C_sf"/>
</dbReference>
<dbReference type="SUPFAM" id="SSF52777">
    <property type="entry name" value="CoA-dependent acyltransferases"/>
    <property type="match status" value="14"/>
</dbReference>
<feature type="domain" description="Carrier" evidence="5">
    <location>
        <begin position="2041"/>
        <end position="2116"/>
    </location>
</feature>
<evidence type="ECO:0000256" key="2">
    <source>
        <dbReference type="ARBA" id="ARBA00022450"/>
    </source>
</evidence>
<name>A0ABX7NMV6_9BACT</name>
<dbReference type="SMART" id="SM00823">
    <property type="entry name" value="PKS_PP"/>
    <property type="match status" value="7"/>
</dbReference>
<reference evidence="6 7" key="1">
    <citation type="submission" date="2021-02" db="EMBL/GenBank/DDBJ databases">
        <title>De Novo genome assembly of isolated myxobacteria.</title>
        <authorList>
            <person name="Stevens D.C."/>
        </authorList>
    </citation>
    <scope>NUCLEOTIDE SEQUENCE [LARGE SCALE GENOMIC DNA]</scope>
    <source>
        <strain evidence="7">SCPEA02</strain>
    </source>
</reference>
<dbReference type="SMART" id="SM00824">
    <property type="entry name" value="PKS_TE"/>
    <property type="match status" value="1"/>
</dbReference>
<dbReference type="InterPro" id="IPR036736">
    <property type="entry name" value="ACP-like_sf"/>
</dbReference>
<evidence type="ECO:0000259" key="5">
    <source>
        <dbReference type="PROSITE" id="PS50075"/>
    </source>
</evidence>